<comment type="function">
    <text evidence="9">May play the central regulatory role in sporulation. It may be an element of the effector pathway responsible for the activation of sporulation genes in response to nutritional stress. Spo0A may act in concert with spo0H (a sigma factor) to control the expression of some genes that are critical to the sporulation process.</text>
</comment>
<evidence type="ECO:0000256" key="11">
    <source>
        <dbReference type="SAM" id="Coils"/>
    </source>
</evidence>
<keyword evidence="11" id="KW-0175">Coiled coil</keyword>
<evidence type="ECO:0000256" key="2">
    <source>
        <dbReference type="ARBA" id="ARBA00018672"/>
    </source>
</evidence>
<evidence type="ECO:0000313" key="15">
    <source>
        <dbReference type="Proteomes" id="UP001314681"/>
    </source>
</evidence>
<dbReference type="InterPro" id="IPR001789">
    <property type="entry name" value="Sig_transdc_resp-reg_receiver"/>
</dbReference>
<dbReference type="SMART" id="SM00342">
    <property type="entry name" value="HTH_ARAC"/>
    <property type="match status" value="1"/>
</dbReference>
<dbReference type="InterPro" id="IPR018060">
    <property type="entry name" value="HTH_AraC"/>
</dbReference>
<dbReference type="PROSITE" id="PS50110">
    <property type="entry name" value="RESPONSE_REGULATORY"/>
    <property type="match status" value="1"/>
</dbReference>
<feature type="domain" description="HTH araC/xylS-type" evidence="12">
    <location>
        <begin position="425"/>
        <end position="523"/>
    </location>
</feature>
<dbReference type="InterPro" id="IPR041522">
    <property type="entry name" value="CdaR_GGDEF"/>
</dbReference>
<dbReference type="SUPFAM" id="SSF52172">
    <property type="entry name" value="CheY-like"/>
    <property type="match status" value="1"/>
</dbReference>
<name>A0ABS6K5S7_9FIRM</name>
<proteinExistence type="predicted"/>
<organism evidence="14 15">
    <name type="scientific">Diplocloster modestus</name>
    <dbReference type="NCBI Taxonomy" id="2850322"/>
    <lineage>
        <taxon>Bacteria</taxon>
        <taxon>Bacillati</taxon>
        <taxon>Bacillota</taxon>
        <taxon>Clostridia</taxon>
        <taxon>Lachnospirales</taxon>
        <taxon>Lachnospiraceae</taxon>
        <taxon>Diplocloster</taxon>
    </lineage>
</organism>
<dbReference type="SUPFAM" id="SSF46689">
    <property type="entry name" value="Homeodomain-like"/>
    <property type="match status" value="2"/>
</dbReference>
<keyword evidence="3" id="KW-0963">Cytoplasm</keyword>
<keyword evidence="5" id="KW-0902">Two-component regulatory system</keyword>
<dbReference type="SMART" id="SM00448">
    <property type="entry name" value="REC"/>
    <property type="match status" value="1"/>
</dbReference>
<dbReference type="InterPro" id="IPR051552">
    <property type="entry name" value="HptR"/>
</dbReference>
<dbReference type="PRINTS" id="PR00032">
    <property type="entry name" value="HTHARAC"/>
</dbReference>
<dbReference type="PROSITE" id="PS01124">
    <property type="entry name" value="HTH_ARAC_FAMILY_2"/>
    <property type="match status" value="1"/>
</dbReference>
<dbReference type="InterPro" id="IPR018062">
    <property type="entry name" value="HTH_AraC-typ_CS"/>
</dbReference>
<evidence type="ECO:0000256" key="3">
    <source>
        <dbReference type="ARBA" id="ARBA00022490"/>
    </source>
</evidence>
<feature type="domain" description="Response regulatory" evidence="13">
    <location>
        <begin position="3"/>
        <end position="120"/>
    </location>
</feature>
<protein>
    <recommendedName>
        <fullName evidence="2">Stage 0 sporulation protein A homolog</fullName>
    </recommendedName>
</protein>
<feature type="coiled-coil region" evidence="11">
    <location>
        <begin position="109"/>
        <end position="146"/>
    </location>
</feature>
<comment type="subcellular location">
    <subcellularLocation>
        <location evidence="1">Cytoplasm</location>
    </subcellularLocation>
</comment>
<dbReference type="InterPro" id="IPR011006">
    <property type="entry name" value="CheY-like_superfamily"/>
</dbReference>
<evidence type="ECO:0000256" key="1">
    <source>
        <dbReference type="ARBA" id="ARBA00004496"/>
    </source>
</evidence>
<comment type="caution">
    <text evidence="14">The sequence shown here is derived from an EMBL/GenBank/DDBJ whole genome shotgun (WGS) entry which is preliminary data.</text>
</comment>
<dbReference type="PANTHER" id="PTHR42713:SF3">
    <property type="entry name" value="TRANSCRIPTIONAL REGULATORY PROTEIN HPTR"/>
    <property type="match status" value="1"/>
</dbReference>
<sequence>MYRVLTVDDERYVRLWLKNCLNWEELGFTIIGEAANGRDALDMIQENRPELVVTDMEMKGMDGIELMKQTRDCYPDTEFLILSGYNSFEYVKSAVTYEAVDYLLKPVEAEELKTALTRVAERLKKKERLRNTIITTMEENKRYKAEKLIFMLVDSEQYAIDRIMEMVNDLELPMKGEGCIALILALKQEKSTEAEAVTAAACRAVKEQMQRSGCPVCCAARDNKIYVLLEEGGEGCRENEIRLQCERLRRYLEIHFHLPVLAGIGRKVPDLLCVGKSFQEAGEALEICGVRNEDRIYQYMDMPHAVQKEVIQKYDEAVFANALARLDETTARECIEEVFLRISSLKEADIETVRMVYYRLLTIIIQEIYDSGMTPSMLDIRLERFFQAVNEPLSIGQMQEVLLKITAQYVDTGRKLQQTSNTAIEEARSYIDQHYREEISLRDIAEEIHMSASYLSSIFKARTGINVMDYITKKRMDEVVFLMKNPALKIYEISVAAGYQDTKYFSKVFRKIYGYSPSEYRKMLLKEMDGR</sequence>
<dbReference type="InterPro" id="IPR020449">
    <property type="entry name" value="Tscrpt_reg_AraC-type_HTH"/>
</dbReference>
<evidence type="ECO:0000259" key="13">
    <source>
        <dbReference type="PROSITE" id="PS50110"/>
    </source>
</evidence>
<keyword evidence="7" id="KW-0238">DNA-binding</keyword>
<evidence type="ECO:0000256" key="10">
    <source>
        <dbReference type="PROSITE-ProRule" id="PRU00169"/>
    </source>
</evidence>
<dbReference type="InterPro" id="IPR009057">
    <property type="entry name" value="Homeodomain-like_sf"/>
</dbReference>
<dbReference type="Gene3D" id="1.10.10.60">
    <property type="entry name" value="Homeodomain-like"/>
    <property type="match status" value="2"/>
</dbReference>
<accession>A0ABS6K5S7</accession>
<dbReference type="CDD" id="cd17536">
    <property type="entry name" value="REC_YesN-like"/>
    <property type="match status" value="1"/>
</dbReference>
<evidence type="ECO:0000259" key="12">
    <source>
        <dbReference type="PROSITE" id="PS01124"/>
    </source>
</evidence>
<evidence type="ECO:0000256" key="4">
    <source>
        <dbReference type="ARBA" id="ARBA00022553"/>
    </source>
</evidence>
<dbReference type="Pfam" id="PF00072">
    <property type="entry name" value="Response_reg"/>
    <property type="match status" value="1"/>
</dbReference>
<dbReference type="EMBL" id="JAHQCX010000004">
    <property type="protein sequence ID" value="MBU9725894.1"/>
    <property type="molecule type" value="Genomic_DNA"/>
</dbReference>
<evidence type="ECO:0000256" key="7">
    <source>
        <dbReference type="ARBA" id="ARBA00023125"/>
    </source>
</evidence>
<evidence type="ECO:0000256" key="6">
    <source>
        <dbReference type="ARBA" id="ARBA00023015"/>
    </source>
</evidence>
<gene>
    <name evidence="14" type="ORF">KTH90_07690</name>
</gene>
<dbReference type="PANTHER" id="PTHR42713">
    <property type="entry name" value="HISTIDINE KINASE-RELATED"/>
    <property type="match status" value="1"/>
</dbReference>
<dbReference type="Gene3D" id="3.40.50.2300">
    <property type="match status" value="1"/>
</dbReference>
<evidence type="ECO:0000256" key="9">
    <source>
        <dbReference type="ARBA" id="ARBA00024867"/>
    </source>
</evidence>
<keyword evidence="8" id="KW-0804">Transcription</keyword>
<evidence type="ECO:0000256" key="8">
    <source>
        <dbReference type="ARBA" id="ARBA00023163"/>
    </source>
</evidence>
<reference evidence="14 15" key="1">
    <citation type="submission" date="2021-06" db="EMBL/GenBank/DDBJ databases">
        <title>Description of novel taxa of the family Lachnospiraceae.</title>
        <authorList>
            <person name="Chaplin A.V."/>
            <person name="Sokolova S.R."/>
            <person name="Pikina A.P."/>
            <person name="Korzhanova M."/>
            <person name="Belova V."/>
            <person name="Korostin D."/>
            <person name="Efimov B.A."/>
        </authorList>
    </citation>
    <scope>NUCLEOTIDE SEQUENCE [LARGE SCALE GENOMIC DNA]</scope>
    <source>
        <strain evidence="14 15">ASD4241</strain>
    </source>
</reference>
<dbReference type="RefSeq" id="WP_238726575.1">
    <property type="nucleotide sequence ID" value="NZ_JAHQCX010000004.1"/>
</dbReference>
<feature type="modified residue" description="4-aspartylphosphate" evidence="10">
    <location>
        <position position="55"/>
    </location>
</feature>
<keyword evidence="4 10" id="KW-0597">Phosphoprotein</keyword>
<evidence type="ECO:0000313" key="14">
    <source>
        <dbReference type="EMBL" id="MBU9725894.1"/>
    </source>
</evidence>
<dbReference type="PROSITE" id="PS00041">
    <property type="entry name" value="HTH_ARAC_FAMILY_1"/>
    <property type="match status" value="1"/>
</dbReference>
<dbReference type="Proteomes" id="UP001314681">
    <property type="component" value="Unassembled WGS sequence"/>
</dbReference>
<evidence type="ECO:0000256" key="5">
    <source>
        <dbReference type="ARBA" id="ARBA00023012"/>
    </source>
</evidence>
<keyword evidence="15" id="KW-1185">Reference proteome</keyword>
<keyword evidence="6" id="KW-0805">Transcription regulation</keyword>
<dbReference type="Pfam" id="PF17853">
    <property type="entry name" value="GGDEF_2"/>
    <property type="match status" value="1"/>
</dbReference>
<dbReference type="Pfam" id="PF12833">
    <property type="entry name" value="HTH_18"/>
    <property type="match status" value="1"/>
</dbReference>